<dbReference type="VEuPathDB" id="TrichDB:TRFO_12359"/>
<dbReference type="OrthoDB" id="10524201at2759"/>
<name>A0A1J4L632_9EUKA</name>
<accession>A0A1J4L632</accession>
<dbReference type="EMBL" id="MLAK01000003">
    <property type="protein sequence ID" value="OHT17405.1"/>
    <property type="molecule type" value="Genomic_DNA"/>
</dbReference>
<keyword evidence="2" id="KW-1185">Reference proteome</keyword>
<dbReference type="RefSeq" id="XP_068370541.1">
    <property type="nucleotide sequence ID" value="XM_068496587.1"/>
</dbReference>
<evidence type="ECO:0008006" key="3">
    <source>
        <dbReference type="Google" id="ProtNLM"/>
    </source>
</evidence>
<evidence type="ECO:0000313" key="2">
    <source>
        <dbReference type="Proteomes" id="UP000179807"/>
    </source>
</evidence>
<organism evidence="1 2">
    <name type="scientific">Tritrichomonas foetus</name>
    <dbReference type="NCBI Taxonomy" id="1144522"/>
    <lineage>
        <taxon>Eukaryota</taxon>
        <taxon>Metamonada</taxon>
        <taxon>Parabasalia</taxon>
        <taxon>Tritrichomonadida</taxon>
        <taxon>Tritrichomonadidae</taxon>
        <taxon>Tritrichomonas</taxon>
    </lineage>
</organism>
<reference evidence="1" key="1">
    <citation type="submission" date="2016-10" db="EMBL/GenBank/DDBJ databases">
        <authorList>
            <person name="Benchimol M."/>
            <person name="Almeida L.G."/>
            <person name="Vasconcelos A.T."/>
            <person name="Perreira-Neves A."/>
            <person name="Rosa I.A."/>
            <person name="Tasca T."/>
            <person name="Bogo M.R."/>
            <person name="de Souza W."/>
        </authorList>
    </citation>
    <scope>NUCLEOTIDE SEQUENCE [LARGE SCALE GENOMIC DNA]</scope>
    <source>
        <strain evidence="1">K</strain>
    </source>
</reference>
<dbReference type="GeneID" id="94831291"/>
<dbReference type="AlphaFoldDB" id="A0A1J4L632"/>
<proteinExistence type="predicted"/>
<dbReference type="Proteomes" id="UP000179807">
    <property type="component" value="Unassembled WGS sequence"/>
</dbReference>
<sequence>MSSLQDPMVYVYRYLQTLLLERKDFVVLRQSVSRASQLATVKPIKCWCNDRGVLKIGGPISKSFPASSFESIQWGSIESASTGNVKFIVISLKNDRNPIVLHGPTEIMELWYDALKVVYLNAPFIETNSAKNKNEMFTKATTFANVQRQMTVEIPPPPDNYDFVCSLPNE</sequence>
<comment type="caution">
    <text evidence="1">The sequence shown here is derived from an EMBL/GenBank/DDBJ whole genome shotgun (WGS) entry which is preliminary data.</text>
</comment>
<gene>
    <name evidence="1" type="ORF">TRFO_12359</name>
</gene>
<protein>
    <recommendedName>
        <fullName evidence="3">PH domain-containing protein</fullName>
    </recommendedName>
</protein>
<evidence type="ECO:0000313" key="1">
    <source>
        <dbReference type="EMBL" id="OHT17405.1"/>
    </source>
</evidence>